<keyword evidence="3" id="KW-1185">Reference proteome</keyword>
<feature type="chain" id="PRO_5032539777" evidence="1">
    <location>
        <begin position="21"/>
        <end position="116"/>
    </location>
</feature>
<dbReference type="EMBL" id="CAJNOC010001405">
    <property type="protein sequence ID" value="CAF0862084.1"/>
    <property type="molecule type" value="Genomic_DNA"/>
</dbReference>
<proteinExistence type="predicted"/>
<organism evidence="2 3">
    <name type="scientific">Brachionus calyciflorus</name>
    <dbReference type="NCBI Taxonomy" id="104777"/>
    <lineage>
        <taxon>Eukaryota</taxon>
        <taxon>Metazoa</taxon>
        <taxon>Spiralia</taxon>
        <taxon>Gnathifera</taxon>
        <taxon>Rotifera</taxon>
        <taxon>Eurotatoria</taxon>
        <taxon>Monogononta</taxon>
        <taxon>Pseudotrocha</taxon>
        <taxon>Ploima</taxon>
        <taxon>Brachionidae</taxon>
        <taxon>Brachionus</taxon>
    </lineage>
</organism>
<reference evidence="2" key="1">
    <citation type="submission" date="2021-02" db="EMBL/GenBank/DDBJ databases">
        <authorList>
            <person name="Nowell W R."/>
        </authorList>
    </citation>
    <scope>NUCLEOTIDE SEQUENCE</scope>
    <source>
        <strain evidence="2">Ploen Becks lab</strain>
    </source>
</reference>
<evidence type="ECO:0000256" key="1">
    <source>
        <dbReference type="SAM" id="SignalP"/>
    </source>
</evidence>
<evidence type="ECO:0000313" key="2">
    <source>
        <dbReference type="EMBL" id="CAF0862084.1"/>
    </source>
</evidence>
<gene>
    <name evidence="2" type="ORF">OXX778_LOCUS9495</name>
</gene>
<protein>
    <submittedName>
        <fullName evidence="2">Uncharacterized protein</fullName>
    </submittedName>
</protein>
<accession>A0A813X204</accession>
<feature type="signal peptide" evidence="1">
    <location>
        <begin position="1"/>
        <end position="20"/>
    </location>
</feature>
<sequence>MQKKFLLIFLISMFISSVKLQQDFGFGHQLQDEHFGHQLQDEHFGPVVQSHGHNGILSALNNGLTENNNELITSGSGSIVNNNFNSQPGGVIINNNRLSVNGGHGQIVNNNGVPNF</sequence>
<dbReference type="AlphaFoldDB" id="A0A813X204"/>
<evidence type="ECO:0000313" key="3">
    <source>
        <dbReference type="Proteomes" id="UP000663879"/>
    </source>
</evidence>
<name>A0A813X204_9BILA</name>
<dbReference type="Proteomes" id="UP000663879">
    <property type="component" value="Unassembled WGS sequence"/>
</dbReference>
<comment type="caution">
    <text evidence="2">The sequence shown here is derived from an EMBL/GenBank/DDBJ whole genome shotgun (WGS) entry which is preliminary data.</text>
</comment>
<keyword evidence="1" id="KW-0732">Signal</keyword>